<feature type="compositionally biased region" description="Gly residues" evidence="1">
    <location>
        <begin position="133"/>
        <end position="143"/>
    </location>
</feature>
<protein>
    <recommendedName>
        <fullName evidence="4">HTH cro/C1-type domain-containing protein</fullName>
    </recommendedName>
</protein>
<reference evidence="3" key="1">
    <citation type="submission" date="2023-07" db="EMBL/GenBank/DDBJ databases">
        <title>Whole genome shotgun sequence of Streptomyces nojiriensis NBRC 13794.</title>
        <authorList>
            <person name="Komaki H."/>
            <person name="Tamura T."/>
        </authorList>
    </citation>
    <scope>NUCLEOTIDE SEQUENCE [LARGE SCALE GENOMIC DNA]</scope>
    <source>
        <strain evidence="3">NBRC 13794</strain>
    </source>
</reference>
<sequence length="143" mass="14674">MDCTVRFRGALAAELRSLRTEARLTCDELAVKTGLPAAALKRAASGRTVPAVAQAAGQPDAPVRAAAVPQVLPIGVAVSALPLAVKDGSGRKEIGSPDVSHSDLRENRAMAGWPHVDPKGRCRVGVQRPSAPSGGGHDGSIRS</sequence>
<evidence type="ECO:0000313" key="2">
    <source>
        <dbReference type="EMBL" id="GHI69025.1"/>
    </source>
</evidence>
<name>A0ABQ3SLL6_9ACTN</name>
<dbReference type="InterPro" id="IPR010982">
    <property type="entry name" value="Lambda_DNA-bd_dom_sf"/>
</dbReference>
<gene>
    <name evidence="2" type="ORF">Snoj_29430</name>
</gene>
<evidence type="ECO:0000313" key="3">
    <source>
        <dbReference type="Proteomes" id="UP000613974"/>
    </source>
</evidence>
<dbReference type="Proteomes" id="UP000613974">
    <property type="component" value="Unassembled WGS sequence"/>
</dbReference>
<organism evidence="2 3">
    <name type="scientific">Streptomyces nojiriensis</name>
    <dbReference type="NCBI Taxonomy" id="66374"/>
    <lineage>
        <taxon>Bacteria</taxon>
        <taxon>Bacillati</taxon>
        <taxon>Actinomycetota</taxon>
        <taxon>Actinomycetes</taxon>
        <taxon>Kitasatosporales</taxon>
        <taxon>Streptomycetaceae</taxon>
        <taxon>Streptomyces</taxon>
    </lineage>
</organism>
<proteinExistence type="predicted"/>
<evidence type="ECO:0008006" key="4">
    <source>
        <dbReference type="Google" id="ProtNLM"/>
    </source>
</evidence>
<feature type="region of interest" description="Disordered" evidence="1">
    <location>
        <begin position="112"/>
        <end position="143"/>
    </location>
</feature>
<dbReference type="Gene3D" id="1.10.260.40">
    <property type="entry name" value="lambda repressor-like DNA-binding domains"/>
    <property type="match status" value="1"/>
</dbReference>
<accession>A0ABQ3SLL6</accession>
<evidence type="ECO:0000256" key="1">
    <source>
        <dbReference type="SAM" id="MobiDB-lite"/>
    </source>
</evidence>
<comment type="caution">
    <text evidence="2">The sequence shown here is derived from an EMBL/GenBank/DDBJ whole genome shotgun (WGS) entry which is preliminary data.</text>
</comment>
<dbReference type="GeneID" id="95587332"/>
<dbReference type="EMBL" id="BNEC01000005">
    <property type="protein sequence ID" value="GHI69025.1"/>
    <property type="molecule type" value="Genomic_DNA"/>
</dbReference>
<dbReference type="Pfam" id="PF13560">
    <property type="entry name" value="HTH_31"/>
    <property type="match status" value="1"/>
</dbReference>
<keyword evidence="3" id="KW-1185">Reference proteome</keyword>
<dbReference type="RefSeq" id="WP_189747727.1">
    <property type="nucleotide sequence ID" value="NZ_BMRL01000029.1"/>
</dbReference>